<accession>A0A316U8H3</accession>
<feature type="region of interest" description="Disordered" evidence="1">
    <location>
        <begin position="1"/>
        <end position="310"/>
    </location>
</feature>
<feature type="compositionally biased region" description="Low complexity" evidence="1">
    <location>
        <begin position="963"/>
        <end position="985"/>
    </location>
</feature>
<protein>
    <submittedName>
        <fullName evidence="2">Uncharacterized protein</fullName>
    </submittedName>
</protein>
<feature type="compositionally biased region" description="Acidic residues" evidence="1">
    <location>
        <begin position="1032"/>
        <end position="1044"/>
    </location>
</feature>
<feature type="compositionally biased region" description="Acidic residues" evidence="1">
    <location>
        <begin position="174"/>
        <end position="183"/>
    </location>
</feature>
<keyword evidence="3" id="KW-1185">Reference proteome</keyword>
<dbReference type="Proteomes" id="UP000245942">
    <property type="component" value="Unassembled WGS sequence"/>
</dbReference>
<evidence type="ECO:0000313" key="3">
    <source>
        <dbReference type="Proteomes" id="UP000245942"/>
    </source>
</evidence>
<feature type="compositionally biased region" description="Low complexity" evidence="1">
    <location>
        <begin position="118"/>
        <end position="130"/>
    </location>
</feature>
<feature type="region of interest" description="Disordered" evidence="1">
    <location>
        <begin position="813"/>
        <end position="845"/>
    </location>
</feature>
<reference evidence="2 3" key="1">
    <citation type="journal article" date="2018" name="Mol. Biol. Evol.">
        <title>Broad Genomic Sampling Reveals a Smut Pathogenic Ancestry of the Fungal Clade Ustilaginomycotina.</title>
        <authorList>
            <person name="Kijpornyongpan T."/>
            <person name="Mondo S.J."/>
            <person name="Barry K."/>
            <person name="Sandor L."/>
            <person name="Lee J."/>
            <person name="Lipzen A."/>
            <person name="Pangilinan J."/>
            <person name="LaButti K."/>
            <person name="Hainaut M."/>
            <person name="Henrissat B."/>
            <person name="Grigoriev I.V."/>
            <person name="Spatafora J.W."/>
            <person name="Aime M.C."/>
        </authorList>
    </citation>
    <scope>NUCLEOTIDE SEQUENCE [LARGE SCALE GENOMIC DNA]</scope>
    <source>
        <strain evidence="2 3">MCA 4718</strain>
    </source>
</reference>
<feature type="compositionally biased region" description="Acidic residues" evidence="1">
    <location>
        <begin position="371"/>
        <end position="396"/>
    </location>
</feature>
<proteinExistence type="predicted"/>
<feature type="region of interest" description="Disordered" evidence="1">
    <location>
        <begin position="1032"/>
        <end position="1143"/>
    </location>
</feature>
<feature type="region of interest" description="Disordered" evidence="1">
    <location>
        <begin position="866"/>
        <end position="886"/>
    </location>
</feature>
<dbReference type="EMBL" id="KZ819326">
    <property type="protein sequence ID" value="PWN21148.1"/>
    <property type="molecule type" value="Genomic_DNA"/>
</dbReference>
<feature type="compositionally biased region" description="Polar residues" evidence="1">
    <location>
        <begin position="1"/>
        <end position="40"/>
    </location>
</feature>
<dbReference type="AlphaFoldDB" id="A0A316U8H3"/>
<evidence type="ECO:0000256" key="1">
    <source>
        <dbReference type="SAM" id="MobiDB-lite"/>
    </source>
</evidence>
<dbReference type="GeneID" id="37014162"/>
<feature type="compositionally biased region" description="Basic and acidic residues" evidence="1">
    <location>
        <begin position="351"/>
        <end position="360"/>
    </location>
</feature>
<organism evidence="2 3">
    <name type="scientific">Pseudomicrostroma glucosiphilum</name>
    <dbReference type="NCBI Taxonomy" id="1684307"/>
    <lineage>
        <taxon>Eukaryota</taxon>
        <taxon>Fungi</taxon>
        <taxon>Dikarya</taxon>
        <taxon>Basidiomycota</taxon>
        <taxon>Ustilaginomycotina</taxon>
        <taxon>Exobasidiomycetes</taxon>
        <taxon>Microstromatales</taxon>
        <taxon>Microstromatales incertae sedis</taxon>
        <taxon>Pseudomicrostroma</taxon>
    </lineage>
</organism>
<evidence type="ECO:0000313" key="2">
    <source>
        <dbReference type="EMBL" id="PWN21148.1"/>
    </source>
</evidence>
<gene>
    <name evidence="2" type="ORF">BCV69DRAFT_282646</name>
</gene>
<feature type="region of interest" description="Disordered" evidence="1">
    <location>
        <begin position="962"/>
        <end position="1000"/>
    </location>
</feature>
<feature type="region of interest" description="Disordered" evidence="1">
    <location>
        <begin position="336"/>
        <end position="399"/>
    </location>
</feature>
<dbReference type="RefSeq" id="XP_025348308.1">
    <property type="nucleotide sequence ID" value="XM_025492428.1"/>
</dbReference>
<feature type="compositionally biased region" description="Basic and acidic residues" evidence="1">
    <location>
        <begin position="1045"/>
        <end position="1055"/>
    </location>
</feature>
<feature type="compositionally biased region" description="Acidic residues" evidence="1">
    <location>
        <begin position="1114"/>
        <end position="1123"/>
    </location>
</feature>
<feature type="compositionally biased region" description="Acidic residues" evidence="1">
    <location>
        <begin position="240"/>
        <end position="255"/>
    </location>
</feature>
<feature type="compositionally biased region" description="Low complexity" evidence="1">
    <location>
        <begin position="45"/>
        <end position="59"/>
    </location>
</feature>
<feature type="compositionally biased region" description="Polar residues" evidence="1">
    <location>
        <begin position="92"/>
        <end position="110"/>
    </location>
</feature>
<sequence length="1143" mass="123010">MTTFGTRRATSLQPSSSFDSHNTPSFPSSSLAPVQSQNEVPQRPTFARTASASSFAATSGRRRDTSRLPIPEVVIEVDASSHELRRPRPFGRTQSLNTAGGAMTQRSDSFNIREWMNTSSPLTSLPSTSSGRASSSQVKRAPTKSPSPPKKKRESATPPAKATSSRLKRAISEDVFDSSEEDDKALLASFSDSDDSLADLTLKYPSSRKAGKARASTSPAPRKPQLNARPSTSRKTLESDASEVEPSEEEEEEVNTDTSPSKSTRGYGVKHKPYVFKPSLHQPNRPAPPTATFAQKAGIVPPSGKTGKFSIDSLLKEKKRQGKRGTDAKGLGLLDAATAKWDEQPVQPSGVDREAMKKLNDAYVARATEGLGEDGDEAASEDEEDEREELSEDSGDDYNALHFFEDNPDDVGTTGEGADNIALSARSEHLMLSLAAEEGDEDQQKALVKILARDRAATRKRGGKGRADGQKKDELAFWRRGRVNKPPEVLPLQAPQGVIEKSFNEALFLSASHLSAFLRSRVLSHSQPGSVDMVTSLLYLSILHGNLDVAGAALSSAEDLLRKWPAKSAPELGAAIRSLLMRALWLMGAEVGVNEPNGSEAKSSLAESTVLTAQHRGKLVYRYLRTIEAVFSAQSHDREFFGASELASILGYVHAMACDPASYGPATLSQFQQVMEAGIEKLQWASFKSWAHLLDASSKNGVKALSYAALLRTLQAFPNSSSKSRVLRRSRALSALFGKDEPPTPIFRGLKTLASTLSSDDPARNPFYIYPPSSAIQTNYAELNAKVELLAIAFSDLALQLCEPGSVASAASIETSASAPGEAEADVSMEEAKSRPHVMIKQDSEQSVNDLLASKSADYGTASAITATAPPTATPATSKLSSSSGPTLKPNRAFRLALQPYKSDQNLLRLFSLTPSSFSSNGATQEDLLSAPSFSRLREFHKILAALRGIYSRIHEGRGRLEGASATGGTSTGGPSAAADGAKSEAGAEEGGSTPSTTLDKTRCKDAIQRLILSVHYQCEVFTGFRMGGDAILEDEDDEEEEKEERERKRTREDEAGAALLEGEGQSGQTSMAKKQRLGPRASDQRSLGEFFTPPGKAKVMKRQQTVRFGRDEQEGEEGETNVEEAKVEVEGNGKSAVDEQAI</sequence>
<dbReference type="OrthoDB" id="10691675at2759"/>
<name>A0A316U8H3_9BASI</name>
<feature type="compositionally biased region" description="Basic and acidic residues" evidence="1">
    <location>
        <begin position="830"/>
        <end position="844"/>
    </location>
</feature>